<keyword evidence="2" id="KW-1185">Reference proteome</keyword>
<proteinExistence type="predicted"/>
<sequence length="79" mass="8615">MDIAHVHGLGNIDRLDAARIAINRIMKIETVLGLVDLAGKPVTSKVCVLDEGEGMQMPHMIGYLKCGLLALVEHYEICT</sequence>
<comment type="caution">
    <text evidence="1">The sequence shown here is derived from an EMBL/GenBank/DDBJ whole genome shotgun (WGS) entry which is preliminary data.</text>
</comment>
<protein>
    <submittedName>
        <fullName evidence="1">Uncharacterized protein</fullName>
    </submittedName>
</protein>
<dbReference type="AlphaFoldDB" id="A0A366DQA5"/>
<organism evidence="1 2">
    <name type="scientific">Pseudochrobactrum asaccharolyticum</name>
    <dbReference type="NCBI Taxonomy" id="354351"/>
    <lineage>
        <taxon>Bacteria</taxon>
        <taxon>Pseudomonadati</taxon>
        <taxon>Pseudomonadota</taxon>
        <taxon>Alphaproteobacteria</taxon>
        <taxon>Hyphomicrobiales</taxon>
        <taxon>Brucellaceae</taxon>
        <taxon>Pseudochrobactrum</taxon>
    </lineage>
</organism>
<accession>A0A366DQA5</accession>
<name>A0A366DQA5_9HYPH</name>
<reference evidence="1 2" key="1">
    <citation type="submission" date="2018-06" db="EMBL/GenBank/DDBJ databases">
        <title>Genomic Encyclopedia of Type Strains, Phase IV (KMG-IV): sequencing the most valuable type-strain genomes for metagenomic binning, comparative biology and taxonomic classification.</title>
        <authorList>
            <person name="Goeker M."/>
        </authorList>
    </citation>
    <scope>NUCLEOTIDE SEQUENCE [LARGE SCALE GENOMIC DNA]</scope>
    <source>
        <strain evidence="1 2">DSM 25619</strain>
    </source>
</reference>
<gene>
    <name evidence="1" type="ORF">DFR47_107159</name>
</gene>
<dbReference type="OrthoDB" id="8277033at2"/>
<evidence type="ECO:0000313" key="2">
    <source>
        <dbReference type="Proteomes" id="UP000252893"/>
    </source>
</evidence>
<evidence type="ECO:0000313" key="1">
    <source>
        <dbReference type="EMBL" id="RBO92260.1"/>
    </source>
</evidence>
<dbReference type="RefSeq" id="WP_147245602.1">
    <property type="nucleotide sequence ID" value="NZ_JBHEEG010000009.1"/>
</dbReference>
<dbReference type="EMBL" id="QNRH01000007">
    <property type="protein sequence ID" value="RBO92260.1"/>
    <property type="molecule type" value="Genomic_DNA"/>
</dbReference>
<dbReference type="Proteomes" id="UP000252893">
    <property type="component" value="Unassembled WGS sequence"/>
</dbReference>